<name>A0A8J8CK67_9ARCH</name>
<gene>
    <name evidence="6" type="primary">rfbB</name>
    <name evidence="6" type="ORF">GW779_01480</name>
    <name evidence="5" type="ORF">GW910_01085</name>
</gene>
<dbReference type="SUPFAM" id="SSF51735">
    <property type="entry name" value="NAD(P)-binding Rossmann-fold domains"/>
    <property type="match status" value="1"/>
</dbReference>
<dbReference type="EC" id="4.2.1.46" evidence="6"/>
<evidence type="ECO:0000259" key="4">
    <source>
        <dbReference type="Pfam" id="PF16363"/>
    </source>
</evidence>
<proteinExistence type="predicted"/>
<dbReference type="InterPro" id="IPR005888">
    <property type="entry name" value="dTDP_Gluc_deHydtase"/>
</dbReference>
<organism evidence="6 7">
    <name type="scientific">Candidatus Altarchaeum hamiconexum</name>
    <dbReference type="NCBI Taxonomy" id="1803513"/>
    <lineage>
        <taxon>Archaea</taxon>
        <taxon>Candidatus Altarchaeota</taxon>
        <taxon>Candidatus Altiarchaeia</taxon>
        <taxon>Candidatus Altarchaeales</taxon>
        <taxon>Candidatus Altarchaeaceae</taxon>
        <taxon>Candidatus Altarchaeum</taxon>
    </lineage>
</organism>
<comment type="cofactor">
    <cofactor evidence="1">
        <name>NAD(+)</name>
        <dbReference type="ChEBI" id="CHEBI:57540"/>
    </cofactor>
</comment>
<evidence type="ECO:0000256" key="2">
    <source>
        <dbReference type="ARBA" id="ARBA00023027"/>
    </source>
</evidence>
<dbReference type="Gene3D" id="3.90.25.10">
    <property type="entry name" value="UDP-galactose 4-epimerase, domain 1"/>
    <property type="match status" value="1"/>
</dbReference>
<dbReference type="Gene3D" id="3.40.50.720">
    <property type="entry name" value="NAD(P)-binding Rossmann-like Domain"/>
    <property type="match status" value="1"/>
</dbReference>
<sequence length="342" mass="39799">MKTLLVTGGAGFIGSNFVLYWLKKYPEDSIVNLDKLTYAGNPENLKDVEHNKNYKFVKGDICDAELVNKLMKDENIDTIVHFAADSHVDRSILDPSPFIKTNIVGTYTLLEAARKNKDKINKFYHVSTDEVFGSLELDSREKFNENTPYNPRSPYSASKASADHLVRAYYHTYNLPITISNCSNNFGYYHFPEKLIPLAITNILEGKKVPVYGDGLYVRDWLFVEDHCTAIDLILHKGRIGETYLVGGMTEEISNIDVVRKILKIMGKDNGWIEFVQDRPGHDRKYMIDWSKINKELGWHPKHDFDEVLELTIEWYTKNQEWWKKIKTGEYLNYYKRQYDKI</sequence>
<dbReference type="CDD" id="cd05246">
    <property type="entry name" value="dTDP_GD_SDR_e"/>
    <property type="match status" value="1"/>
</dbReference>
<dbReference type="PANTHER" id="PTHR43000">
    <property type="entry name" value="DTDP-D-GLUCOSE 4,6-DEHYDRATASE-RELATED"/>
    <property type="match status" value="1"/>
</dbReference>
<evidence type="ECO:0000256" key="1">
    <source>
        <dbReference type="ARBA" id="ARBA00001911"/>
    </source>
</evidence>
<dbReference type="NCBIfam" id="TIGR01181">
    <property type="entry name" value="dTDP_gluc_dehyt"/>
    <property type="match status" value="1"/>
</dbReference>
<dbReference type="AlphaFoldDB" id="A0A8J8CK67"/>
<comment type="caution">
    <text evidence="6">The sequence shown here is derived from an EMBL/GenBank/DDBJ whole genome shotgun (WGS) entry which is preliminary data.</text>
</comment>
<dbReference type="FunFam" id="3.40.50.720:FF:000304">
    <property type="entry name" value="UDP-glucose 4,6-dehydratase"/>
    <property type="match status" value="1"/>
</dbReference>
<dbReference type="GO" id="GO:0008460">
    <property type="term" value="F:dTDP-glucose 4,6-dehydratase activity"/>
    <property type="evidence" value="ECO:0007669"/>
    <property type="project" value="UniProtKB-EC"/>
</dbReference>
<feature type="domain" description="NAD(P)-binding" evidence="4">
    <location>
        <begin position="5"/>
        <end position="310"/>
    </location>
</feature>
<dbReference type="Proteomes" id="UP000768163">
    <property type="component" value="Unassembled WGS sequence"/>
</dbReference>
<dbReference type="GO" id="GO:0009225">
    <property type="term" value="P:nucleotide-sugar metabolic process"/>
    <property type="evidence" value="ECO:0007669"/>
    <property type="project" value="InterPro"/>
</dbReference>
<evidence type="ECO:0000313" key="5">
    <source>
        <dbReference type="EMBL" id="NCN64661.1"/>
    </source>
</evidence>
<dbReference type="Proteomes" id="UP000738826">
    <property type="component" value="Unassembled WGS sequence"/>
</dbReference>
<dbReference type="InterPro" id="IPR016040">
    <property type="entry name" value="NAD(P)-bd_dom"/>
</dbReference>
<reference evidence="6" key="1">
    <citation type="submission" date="2019-11" db="EMBL/GenBank/DDBJ databases">
        <title>Lipid analysis of CO2-rich subsurface aquifers suggests an autotrophy-based deep biosphere with lysolipids enriched in CPR bacteria.</title>
        <authorList>
            <person name="Probst A.J."/>
            <person name="Elling F.J."/>
            <person name="Castelle C.J."/>
            <person name="Zhu Q."/>
            <person name="Elvert M."/>
            <person name="Birarda G."/>
            <person name="Holman H.-Y."/>
            <person name="Lane K.R."/>
            <person name="Ladd B."/>
            <person name="Ryan M.C."/>
            <person name="Woyke T."/>
            <person name="Hinrichs K.-U."/>
            <person name="Banfield J.F."/>
        </authorList>
    </citation>
    <scope>NUCLEOTIDE SEQUENCE</scope>
    <source>
        <strain evidence="5">CG_2015-01_33_1645</strain>
        <strain evidence="6">CG_2015-04_33_537</strain>
    </source>
</reference>
<dbReference type="Pfam" id="PF16363">
    <property type="entry name" value="GDP_Man_Dehyd"/>
    <property type="match status" value="1"/>
</dbReference>
<protein>
    <submittedName>
        <fullName evidence="6">dTDP-glucose 4,6-dehydratase</fullName>
        <ecNumber evidence="6">4.2.1.46</ecNumber>
    </submittedName>
</protein>
<dbReference type="EMBL" id="JAACQH010000024">
    <property type="protein sequence ID" value="NCS91082.1"/>
    <property type="molecule type" value="Genomic_DNA"/>
</dbReference>
<keyword evidence="2" id="KW-0520">NAD</keyword>
<dbReference type="InterPro" id="IPR036291">
    <property type="entry name" value="NAD(P)-bd_dom_sf"/>
</dbReference>
<dbReference type="EMBL" id="JAACVF010000026">
    <property type="protein sequence ID" value="NCN64661.1"/>
    <property type="molecule type" value="Genomic_DNA"/>
</dbReference>
<keyword evidence="3 6" id="KW-0456">Lyase</keyword>
<evidence type="ECO:0000313" key="7">
    <source>
        <dbReference type="Proteomes" id="UP000738826"/>
    </source>
</evidence>
<accession>A0A8J8CK67</accession>
<evidence type="ECO:0000313" key="6">
    <source>
        <dbReference type="EMBL" id="NCS91082.1"/>
    </source>
</evidence>
<evidence type="ECO:0000256" key="3">
    <source>
        <dbReference type="ARBA" id="ARBA00023239"/>
    </source>
</evidence>